<dbReference type="RefSeq" id="WP_080702745.1">
    <property type="nucleotide sequence ID" value="NZ_JPGB01000004.1"/>
</dbReference>
<accession>A0A081R580</accession>
<name>A0A081R580_STROR</name>
<gene>
    <name evidence="1" type="ORF">SK143_0404</name>
</gene>
<proteinExistence type="predicted"/>
<reference evidence="1 2" key="1">
    <citation type="submission" date="2014-05" db="EMBL/GenBank/DDBJ databases">
        <authorList>
            <person name="Daugherty S.C."/>
            <person name="Tallon L.J."/>
            <person name="Sadzewicz L."/>
            <person name="Kilian M."/>
            <person name="Tettelin H."/>
        </authorList>
    </citation>
    <scope>NUCLEOTIDE SEQUENCE [LARGE SCALE GENOMIC DNA]</scope>
    <source>
        <strain evidence="1 2">SK143</strain>
    </source>
</reference>
<comment type="caution">
    <text evidence="1">The sequence shown here is derived from an EMBL/GenBank/DDBJ whole genome shotgun (WGS) entry which is preliminary data.</text>
</comment>
<organism evidence="1 2">
    <name type="scientific">Streptococcus oralis</name>
    <dbReference type="NCBI Taxonomy" id="1303"/>
    <lineage>
        <taxon>Bacteria</taxon>
        <taxon>Bacillati</taxon>
        <taxon>Bacillota</taxon>
        <taxon>Bacilli</taxon>
        <taxon>Lactobacillales</taxon>
        <taxon>Streptococcaceae</taxon>
        <taxon>Streptococcus</taxon>
    </lineage>
</organism>
<evidence type="ECO:0000313" key="1">
    <source>
        <dbReference type="EMBL" id="KEQ50353.1"/>
    </source>
</evidence>
<dbReference type="PATRIC" id="fig|1303.44.peg.367"/>
<dbReference type="EMBL" id="JPGB01000004">
    <property type="protein sequence ID" value="KEQ50353.1"/>
    <property type="molecule type" value="Genomic_DNA"/>
</dbReference>
<sequence length="79" mass="9279">MILFWGSKGYQKDLGHTQTAIECGHCNNVDTWEIVETGRKFTLYWIPLFPYSKSYFVSCPICHYGKEIEKSEVESFLNY</sequence>
<dbReference type="AlphaFoldDB" id="A0A081R580"/>
<protein>
    <submittedName>
        <fullName evidence="1">Uncharacterized protein</fullName>
    </submittedName>
</protein>
<evidence type="ECO:0000313" key="2">
    <source>
        <dbReference type="Proteomes" id="UP000028098"/>
    </source>
</evidence>
<dbReference type="Proteomes" id="UP000028098">
    <property type="component" value="Unassembled WGS sequence"/>
</dbReference>